<gene>
    <name evidence="1" type="ORF">LRLP16767_LR202_01238</name>
</gene>
<accession>A0A0U5FA81</accession>
<name>A0A0U5FA81_LIMRT</name>
<evidence type="ECO:0000313" key="2">
    <source>
        <dbReference type="Proteomes" id="UP000235484"/>
    </source>
</evidence>
<organism evidence="1 2">
    <name type="scientific">Limosilactobacillus reuteri</name>
    <name type="common">Lactobacillus reuteri</name>
    <dbReference type="NCBI Taxonomy" id="1598"/>
    <lineage>
        <taxon>Bacteria</taxon>
        <taxon>Bacillati</taxon>
        <taxon>Bacillota</taxon>
        <taxon>Bacilli</taxon>
        <taxon>Lactobacillales</taxon>
        <taxon>Lactobacillaceae</taxon>
        <taxon>Limosilactobacillus</taxon>
    </lineage>
</organism>
<dbReference type="EMBL" id="LN887603">
    <property type="protein sequence ID" value="CUR41177.1"/>
    <property type="molecule type" value="Genomic_DNA"/>
</dbReference>
<evidence type="ECO:0000313" key="1">
    <source>
        <dbReference type="EMBL" id="CUR41177.1"/>
    </source>
</evidence>
<proteinExistence type="predicted"/>
<dbReference type="RefSeq" id="WP_102816431.1">
    <property type="nucleotide sequence ID" value="NZ_JAJGVD010000069.1"/>
</dbReference>
<dbReference type="AlphaFoldDB" id="A0A0U5FA81"/>
<reference evidence="2" key="1">
    <citation type="submission" date="2015-10" db="EMBL/GenBank/DDBJ databases">
        <authorList>
            <person name="Crossman L.C."/>
        </authorList>
    </citation>
    <scope>NUCLEOTIDE SEQUENCE [LARGE SCALE GENOMIC DNA]</scope>
    <source>
        <strain evidence="2">20-2</strain>
    </source>
</reference>
<dbReference type="Proteomes" id="UP000235484">
    <property type="component" value="Unassembled WGS sequence"/>
</dbReference>
<sequence length="248" mass="27934">METKINSELTQFEQLVNDANGNQLITGLNGRQYLLDHDGDAALLNDPIIAHPLQLNQLTSLIEWLESEGSSINDALKIHVVSPTKVEVIGNLAKGGQRPCFAEVRAVVDSLDLESYLDQESMIIMLQSHFEENDDRNIILKVVSNLRDESIHQQTDDGVSQSVQINSGVASVDEVKVPNPVKLIPFRTFQEVDQPASKFIFRMREGMQSALFMADNNQWQVEAKNNIKRYIQQLEQETFGEIKYPVIA</sequence>
<protein>
    <submittedName>
        <fullName evidence="1">Phage-related protein</fullName>
    </submittedName>
</protein>